<evidence type="ECO:0008006" key="6">
    <source>
        <dbReference type="Google" id="ProtNLM"/>
    </source>
</evidence>
<dbReference type="Pfam" id="PF08487">
    <property type="entry name" value="VIT"/>
    <property type="match status" value="3"/>
</dbReference>
<accession>A0A139WGM7</accession>
<reference evidence="4 5" key="2">
    <citation type="journal article" date="2010" name="Nucleic Acids Res.">
        <title>BeetleBase in 2010: revisions to provide comprehensive genomic information for Tribolium castaneum.</title>
        <authorList>
            <person name="Kim H.S."/>
            <person name="Murphy T."/>
            <person name="Xia J."/>
            <person name="Caragea D."/>
            <person name="Park Y."/>
            <person name="Beeman R.W."/>
            <person name="Lorenzen M.D."/>
            <person name="Butcher S."/>
            <person name="Manak J.R."/>
            <person name="Brown S.J."/>
        </authorList>
    </citation>
    <scope>GENOME REANNOTATION</scope>
    <source>
        <strain evidence="4 5">Georgia GA2</strain>
    </source>
</reference>
<sequence>MESSGVVSPQIYSMHIETTINNRFAKTLITSKVKNTDNKAKEAIFSVILPENAFISEFEMEIDGKVYKAYVKEKAEAKAIYNQAVSRGFSAGYVELDVRDSKKFTVSVNIEPSSETIFRLTYEELLQRQNGQYELIINVHPGQIVDDLCVEVKIDETRPLAFVKTPSLRTGNEISDDKPELDPCAKTEMINANSAKVRFNPDKEQQKKYAELLGSKDQGLAGQFVVQYDVERDPKGGEVLLRDGYFVHFFAPSGLQTFPKHVVFVLDHSGSMEGRKYEQLMQAMDKILSDLNPDDLFHIVRFSENVSVWNFEKNKFDQVSFLQKPEYRNLDSFLAEFNLGDAAQVTEGNIKKAKKIKDHDVDMGCTNIIGGLVVGLYLVRRTLQKFYEKNVETKHQPMIIFLTDGLPNEGISNPDKITKIVTKINQGTNRAAIFSLSFGEDADKNFLKKLSAQNLGFSRHIYEAADAALQLQNFYRTVSSPLLRDVRFKYVDKVSEVTRIDFPIFFLGSEFVIAGRCGDTRPLRHVEAFCTNGCIEFETDETESDVSLERLWAYLTVKQLLDEAETSENRTELTKKALNLALRYSFVTSVTSLVVVKPQQNDVLDYENEALELPDCCGEMLEACALLERHECRMQRLKTSPFHRLYRHCRASVFVAPKLPNLTSEIRKVFTDLKYKDKITHLKNWVNTTQPHLPQINDTQARLFLQCCDFNEEVAKNLVDSYFTIRTLCPEFFTGRDVSDPSFRSKLGVVFFTFVAEKTQGYICVKLRDIDSNVFDFTELIKCFDVVCSLQLSKGEIVYDYCVVLDMIGLSSKHLDKVEPAVLKKFLFYLQEAFPLNIKEIHCYVRPLDDDDDDIVANLLALIKPFVKEEIMSKIRFYNNVGDLLNSVPKKCVSAANGGTLDVEKLHLKLRREIFKKIAFFKEEEKQAVSKGFSAAFVELDVRDSKKFTVSVNIEPSSETIFRLTYEELLQRQNGQYELIINVHPGQIVHDLCVEVKIDETRPLTFVKTPSLRTGNEISDDKPELDPCAKTEMINANSAKVKFNPDKEQQKKYAELLGSKDEGLAGQFVVQYDVERDPKGGEVLLRDGYFVHFFAPSGLQTLPKHVVFVLDYSASMEGRKHEQLMQAMDKILSDLNPDDLFHIVRFSVIVSVWNFEKNRFDQIKFAQKPEYENLDSFLAEFNLGDAAQVSEDNIKKAKEIKDHDVDMDCTNIIGGLVVGLYLVRQTLEKFYEKNIETKHQPMIIFLTDGLPNVGLIIRDEITDVVTKINQGTNRAAIFSLSFGEDADKNFLKKLSAQNLGFSRHIYEAADAALQLQNFYRTVSSPLLRDVRFKYVDKVSEMTRIDFPIFFLGSEFVIAGRCGDTRPLRHVEAFCTNGCIEFETDETESDVSLERLWAYLTVKQLLDEAETSENRTKLTKKALVLSLKYSFVTSVTSLVVVKPQGDDFVVGAHDSRPRLKKQGLKRSPLRRFYRHCRAHVFVAPELPNLTSEIRKVCTCLKYKEKITQFKTWVNTTQPHLPQINDTQAHFFLQCCDYDEEIAKNLVDSYFTIRTLCPEFFTGRDVSDPSFRSKLGVVFFTFVSEKTQGYIYAKLWNAHPHDFDFMVIIKCFDMMCSLQFSQGEIFSEYCVILDMDGLSSEHLDKVEPSVLKKFLFYLQEAFPLNIKEIHCYVRPLDDDDIVANLLTLIKPFVKEEIMSKIHFHNKDGDLLICAPKKCLCIGQGGTLDVQQLNIKMQKEMYKKIAFFKEEEKQVVDETKRVPPQIYSMHIETTISNRFAKTLITSTVKNTDNKAKEAIFSVILPENAFISEFEMEIDGKIFKAYVKEKADAKAIYNQAVSSGLSAAHVELNARDSKKFTVSVNIEPSSEIIFRLTYEELLQRQNGQYELIINVHPGQIVDDLCVEVKIDETRPLTFVKTPSLRTGNEISDDKPELDPCAKTEMINANSAKVRFNPDKEQQKKYAELLGSKDQGLAGQFVVQYDVERDPKGGEVLLRDGYFVHFFAPSGLQTFPKHVVFVLDHSGSMGGRKYEQLKQAMDKILSDLNPDDLFHIVRFSEIVSVWNLEKNKFDKIRFKQMPDYENFDSVLAEFNLRDAIQVTEDNIKKAKSIKDDIVDMACTNIIGGLVVGLYLVRRTLQKFYEKNIETKHQPMIIFLTDGLPNVGLIIRDEITNVVTKINQGTNRAAIFSLSFGEDADKNFLKKLSAQNLGFSRHIYEAADAALQLQNFYRTVSSLLLRDVRFKYVDKVSEVTRIDFPIFFLGSEFVIAGRCGDTRPLRHVEAFCTNGCIEFETDETESDVSLERLWAYLTVKQLLDEAETSENRTELTKKALNLALKYSFVTSVTSLVVVKPQQNETLENVDYTRNRRLSRDDAIPQSAFVPNSGGRYPAIKYSLKTSPFHRLYSHCKAHIFVAPELPNLSSGMRKVFTGFKHKDEITQFKTWVNTTQPHLPQINDVQAHLFLQCCDYNEEMAKNLIDSYFTVRTLCPEFFTGRNVSKSPLLKSWNVVFMTVLTEKTQGYICVKLWDVDPNNFDFIATVKCFDMMCSLHFNKGEIFDEYCLVLDMNGLTLEHLDKLEPSLLKKFLFYLQEAIPIKINKIHCYIPSSEDNDIVSDIRALLKPLVKEEIMSKISFPSTAGYLLCYASKKCVFKGYGGTLDVENLITKTWREFHKNTAFFQEEEKQVVDETKRVEPPKITNDYNKAKETTFSVILPENAFISEFEMEIDGKIFKAYVKEKEDAKAIYSEAVSSGLSAAHVELNARDSKKFTVSVNIEPSSETIFRLTYEELLQRQNGQYELIINVHPGQIVDDLCVEVKIDETRPLTFVKTPSLRTGNEISDDKPELDPCATTEMINANSAKVKFNPDKEQQKKYAELLGSKDQGLAGQFVVQYDVERDPKGGEVLLRDGYFVHFFAPSGLQTFPKHVVFVLDHSASMKGRKYEQLMQAMDKILSDLNPDDLFHIVRFSENVSVWNLEKNKFDRIRFEQMPDYENLDTSLAELNLGEAIQVTEDNIEKAKKSKRHVVGMGCTNIIGGLVVGLFLVRRTLEKNYEKNVALKHQPMIIFLTDGLPNVGIRTNRAAIFSLSFGEDADKNFLKKLSAQNLGFSRHIYEAADAALQLQNFYRTVSSPLLRDVRFKYVDKVSEVTRIDFPIFFLGSEFVIAGRCGDTQPLRHVEAFCTNGCIEFETDETESDVSLERLWAYLTVKQLLDEAETSENGTELTKKALDLALKYSFVTSVTSLVVVKPQENDLYDYENTQNEALELADGRSRVLVCSSRAADLMLGRGVSSQHRALKFSGKTSPLHRLYSHCKSHVFVAPELSNLNVSSGIRKVFTGFKHKDEITQFKTWVNTTQPHLPQINGTQASLFLHCCDYNEDLAKDLVDSYFTIRTLCPEFFTERSTVLNGRGLVFIGFIAEKTQGYICLKLLEVHPNRFDLIALVKYFDLVCSLYFNKGEMLDDYCIVFDLTCFTLKHLNKMEASVLKTLLFYLQEAFPLKIKGIHCYIPPSVDSEDDIVFNIMALIKPLFMYCFQIYFHNSVGDLFNCVPKKCLFKAYGGTLDVINLECKTRKELFKNLDFLEEEEEQVVDETKRVGPPKITKDCFN</sequence>
<feature type="domain" description="VWFA" evidence="2">
    <location>
        <begin position="1105"/>
        <end position="1322"/>
    </location>
</feature>
<dbReference type="PROSITE" id="PS50191">
    <property type="entry name" value="CRAL_TRIO"/>
    <property type="match status" value="4"/>
</dbReference>
<evidence type="ECO:0000259" key="2">
    <source>
        <dbReference type="PROSITE" id="PS50234"/>
    </source>
</evidence>
<dbReference type="InParanoid" id="A0A139WGM7"/>
<dbReference type="Gene3D" id="3.40.50.410">
    <property type="entry name" value="von Willebrand factor, type A domain"/>
    <property type="match status" value="4"/>
</dbReference>
<dbReference type="eggNOG" id="KOG1471">
    <property type="taxonomic scope" value="Eukaryota"/>
</dbReference>
<feature type="domain" description="VIT" evidence="3">
    <location>
        <begin position="1747"/>
        <end position="1876"/>
    </location>
</feature>
<evidence type="ECO:0000259" key="1">
    <source>
        <dbReference type="PROSITE" id="PS50191"/>
    </source>
</evidence>
<proteinExistence type="predicted"/>
<dbReference type="PROSITE" id="PS50234">
    <property type="entry name" value="VWFA"/>
    <property type="match status" value="4"/>
</dbReference>
<organism evidence="4 5">
    <name type="scientific">Tribolium castaneum</name>
    <name type="common">Red flour beetle</name>
    <dbReference type="NCBI Taxonomy" id="7070"/>
    <lineage>
        <taxon>Eukaryota</taxon>
        <taxon>Metazoa</taxon>
        <taxon>Ecdysozoa</taxon>
        <taxon>Arthropoda</taxon>
        <taxon>Hexapoda</taxon>
        <taxon>Insecta</taxon>
        <taxon>Pterygota</taxon>
        <taxon>Neoptera</taxon>
        <taxon>Endopterygota</taxon>
        <taxon>Coleoptera</taxon>
        <taxon>Polyphaga</taxon>
        <taxon>Cucujiformia</taxon>
        <taxon>Tenebrionidae</taxon>
        <taxon>Tenebrionidae incertae sedis</taxon>
        <taxon>Tribolium</taxon>
    </lineage>
</organism>
<dbReference type="Pfam" id="PF00092">
    <property type="entry name" value="VWA"/>
    <property type="match status" value="2"/>
</dbReference>
<dbReference type="SUPFAM" id="SSF52087">
    <property type="entry name" value="CRAL/TRIO domain"/>
    <property type="match status" value="4"/>
</dbReference>
<evidence type="ECO:0000313" key="5">
    <source>
        <dbReference type="Proteomes" id="UP000007266"/>
    </source>
</evidence>
<dbReference type="CDD" id="cd00170">
    <property type="entry name" value="SEC14"/>
    <property type="match status" value="3"/>
</dbReference>
<dbReference type="SMART" id="SM00327">
    <property type="entry name" value="VWA"/>
    <property type="match status" value="4"/>
</dbReference>
<protein>
    <recommendedName>
        <fullName evidence="6">Inter-alpha-trypsin inhibitor heavy chain H4-like Protein</fullName>
    </recommendedName>
</protein>
<dbReference type="GO" id="GO:0032991">
    <property type="term" value="C:protein-containing complex"/>
    <property type="evidence" value="ECO:0007669"/>
    <property type="project" value="UniProtKB-ARBA"/>
</dbReference>
<dbReference type="InterPro" id="IPR036865">
    <property type="entry name" value="CRAL-TRIO_dom_sf"/>
</dbReference>
<dbReference type="PANTHER" id="PTHR10338">
    <property type="entry name" value="INTER-ALPHA-TRYPSIN INHIBITOR HEAVY CHAIN FAMILY MEMBER"/>
    <property type="match status" value="1"/>
</dbReference>
<feature type="domain" description="CRAL-TRIO" evidence="1">
    <location>
        <begin position="1629"/>
        <end position="1729"/>
    </location>
</feature>
<evidence type="ECO:0000313" key="4">
    <source>
        <dbReference type="EMBL" id="KYB27049.1"/>
    </source>
</evidence>
<feature type="domain" description="CRAL-TRIO" evidence="1">
    <location>
        <begin position="2559"/>
        <end position="2659"/>
    </location>
</feature>
<dbReference type="Proteomes" id="UP000007266">
    <property type="component" value="Linkage group 6"/>
</dbReference>
<dbReference type="InterPro" id="IPR050934">
    <property type="entry name" value="ITIH"/>
</dbReference>
<dbReference type="PANTHER" id="PTHR10338:SF108">
    <property type="entry name" value="INTER-ALPHA-TRYPSIN INHIBITOR HEAVY CHAIN H4-LIKE PROTEIN"/>
    <property type="match status" value="1"/>
</dbReference>
<gene>
    <name evidence="4" type="primary">AUGUSTUS-3.0.2_33375</name>
    <name evidence="4" type="ORF">TcasGA2_TC033375</name>
</gene>
<dbReference type="InterPro" id="IPR036273">
    <property type="entry name" value="CRAL/TRIO_N_dom_sf"/>
</dbReference>
<dbReference type="Pfam" id="PF13768">
    <property type="entry name" value="VWA_3"/>
    <property type="match status" value="2"/>
</dbReference>
<dbReference type="Pfam" id="PF00650">
    <property type="entry name" value="CRAL_TRIO"/>
    <property type="match status" value="4"/>
</dbReference>
<reference evidence="4 5" key="1">
    <citation type="journal article" date="2008" name="Nature">
        <title>The genome of the model beetle and pest Tribolium castaneum.</title>
        <authorList>
            <consortium name="Tribolium Genome Sequencing Consortium"/>
            <person name="Richards S."/>
            <person name="Gibbs R.A."/>
            <person name="Weinstock G.M."/>
            <person name="Brown S.J."/>
            <person name="Denell R."/>
            <person name="Beeman R.W."/>
            <person name="Gibbs R."/>
            <person name="Beeman R.W."/>
            <person name="Brown S.J."/>
            <person name="Bucher G."/>
            <person name="Friedrich M."/>
            <person name="Grimmelikhuijzen C.J."/>
            <person name="Klingler M."/>
            <person name="Lorenzen M."/>
            <person name="Richards S."/>
            <person name="Roth S."/>
            <person name="Schroder R."/>
            <person name="Tautz D."/>
            <person name="Zdobnov E.M."/>
            <person name="Muzny D."/>
            <person name="Gibbs R.A."/>
            <person name="Weinstock G.M."/>
            <person name="Attaway T."/>
            <person name="Bell S."/>
            <person name="Buhay C.J."/>
            <person name="Chandrabose M.N."/>
            <person name="Chavez D."/>
            <person name="Clerk-Blankenburg K.P."/>
            <person name="Cree A."/>
            <person name="Dao M."/>
            <person name="Davis C."/>
            <person name="Chacko J."/>
            <person name="Dinh H."/>
            <person name="Dugan-Rocha S."/>
            <person name="Fowler G."/>
            <person name="Garner T.T."/>
            <person name="Garnes J."/>
            <person name="Gnirke A."/>
            <person name="Hawes A."/>
            <person name="Hernandez J."/>
            <person name="Hines S."/>
            <person name="Holder M."/>
            <person name="Hume J."/>
            <person name="Jhangiani S.N."/>
            <person name="Joshi V."/>
            <person name="Khan Z.M."/>
            <person name="Jackson L."/>
            <person name="Kovar C."/>
            <person name="Kowis A."/>
            <person name="Lee S."/>
            <person name="Lewis L.R."/>
            <person name="Margolis J."/>
            <person name="Morgan M."/>
            <person name="Nazareth L.V."/>
            <person name="Nguyen N."/>
            <person name="Okwuonu G."/>
            <person name="Parker D."/>
            <person name="Richards S."/>
            <person name="Ruiz S.J."/>
            <person name="Santibanez J."/>
            <person name="Savard J."/>
            <person name="Scherer S.E."/>
            <person name="Schneider B."/>
            <person name="Sodergren E."/>
            <person name="Tautz D."/>
            <person name="Vattahil S."/>
            <person name="Villasana D."/>
            <person name="White C.S."/>
            <person name="Wright R."/>
            <person name="Park Y."/>
            <person name="Beeman R.W."/>
            <person name="Lord J."/>
            <person name="Oppert B."/>
            <person name="Lorenzen M."/>
            <person name="Brown S."/>
            <person name="Wang L."/>
            <person name="Savard J."/>
            <person name="Tautz D."/>
            <person name="Richards S."/>
            <person name="Weinstock G."/>
            <person name="Gibbs R.A."/>
            <person name="Liu Y."/>
            <person name="Worley K."/>
            <person name="Weinstock G."/>
            <person name="Elsik C.G."/>
            <person name="Reese J.T."/>
            <person name="Elhaik E."/>
            <person name="Landan G."/>
            <person name="Graur D."/>
            <person name="Arensburger P."/>
            <person name="Atkinson P."/>
            <person name="Beeman R.W."/>
            <person name="Beidler J."/>
            <person name="Brown S.J."/>
            <person name="Demuth J.P."/>
            <person name="Drury D.W."/>
            <person name="Du Y.Z."/>
            <person name="Fujiwara H."/>
            <person name="Lorenzen M."/>
            <person name="Maselli V."/>
            <person name="Osanai M."/>
            <person name="Park Y."/>
            <person name="Robertson H.M."/>
            <person name="Tu Z."/>
            <person name="Wang J.J."/>
            <person name="Wang S."/>
            <person name="Richards S."/>
            <person name="Song H."/>
            <person name="Zhang L."/>
            <person name="Sodergren E."/>
            <person name="Werner D."/>
            <person name="Stanke M."/>
            <person name="Morgenstern B."/>
            <person name="Solovyev V."/>
            <person name="Kosarev P."/>
            <person name="Brown G."/>
            <person name="Chen H.C."/>
            <person name="Ermolaeva O."/>
            <person name="Hlavina W."/>
            <person name="Kapustin Y."/>
            <person name="Kiryutin B."/>
            <person name="Kitts P."/>
            <person name="Maglott D."/>
            <person name="Pruitt K."/>
            <person name="Sapojnikov V."/>
            <person name="Souvorov A."/>
            <person name="Mackey A.J."/>
            <person name="Waterhouse R.M."/>
            <person name="Wyder S."/>
            <person name="Zdobnov E.M."/>
            <person name="Zdobnov E.M."/>
            <person name="Wyder S."/>
            <person name="Kriventseva E.V."/>
            <person name="Kadowaki T."/>
            <person name="Bork P."/>
            <person name="Aranda M."/>
            <person name="Bao R."/>
            <person name="Beermann A."/>
            <person name="Berns N."/>
            <person name="Bolognesi R."/>
            <person name="Bonneton F."/>
            <person name="Bopp D."/>
            <person name="Brown S.J."/>
            <person name="Bucher G."/>
            <person name="Butts T."/>
            <person name="Chaumot A."/>
            <person name="Denell R.E."/>
            <person name="Ferrier D.E."/>
            <person name="Friedrich M."/>
            <person name="Gordon C.M."/>
            <person name="Jindra M."/>
            <person name="Klingler M."/>
            <person name="Lan Q."/>
            <person name="Lattorff H.M."/>
            <person name="Laudet V."/>
            <person name="von Levetsow C."/>
            <person name="Liu Z."/>
            <person name="Lutz R."/>
            <person name="Lynch J.A."/>
            <person name="da Fonseca R.N."/>
            <person name="Posnien N."/>
            <person name="Reuter R."/>
            <person name="Roth S."/>
            <person name="Savard J."/>
            <person name="Schinko J.B."/>
            <person name="Schmitt C."/>
            <person name="Schoppmeier M."/>
            <person name="Schroder R."/>
            <person name="Shippy T.D."/>
            <person name="Simonnet F."/>
            <person name="Marques-Souza H."/>
            <person name="Tautz D."/>
            <person name="Tomoyasu Y."/>
            <person name="Trauner J."/>
            <person name="Van der Zee M."/>
            <person name="Vervoort M."/>
            <person name="Wittkopp N."/>
            <person name="Wimmer E.A."/>
            <person name="Yang X."/>
            <person name="Jones A.K."/>
            <person name="Sattelle D.B."/>
            <person name="Ebert P.R."/>
            <person name="Nelson D."/>
            <person name="Scott J.G."/>
            <person name="Beeman R.W."/>
            <person name="Muthukrishnan S."/>
            <person name="Kramer K.J."/>
            <person name="Arakane Y."/>
            <person name="Beeman R.W."/>
            <person name="Zhu Q."/>
            <person name="Hogenkamp D."/>
            <person name="Dixit R."/>
            <person name="Oppert B."/>
            <person name="Jiang H."/>
            <person name="Zou Z."/>
            <person name="Marshall J."/>
            <person name="Elpidina E."/>
            <person name="Vinokurov K."/>
            <person name="Oppert C."/>
            <person name="Zou Z."/>
            <person name="Evans J."/>
            <person name="Lu Z."/>
            <person name="Zhao P."/>
            <person name="Sumathipala N."/>
            <person name="Altincicek B."/>
            <person name="Vilcinskas A."/>
            <person name="Williams M."/>
            <person name="Hultmark D."/>
            <person name="Hetru C."/>
            <person name="Jiang H."/>
            <person name="Grimmelikhuijzen C.J."/>
            <person name="Hauser F."/>
            <person name="Cazzamali G."/>
            <person name="Williamson M."/>
            <person name="Park Y."/>
            <person name="Li B."/>
            <person name="Tanaka Y."/>
            <person name="Predel R."/>
            <person name="Neupert S."/>
            <person name="Schachtner J."/>
            <person name="Verleyen P."/>
            <person name="Raible F."/>
            <person name="Bork P."/>
            <person name="Friedrich M."/>
            <person name="Walden K.K."/>
            <person name="Robertson H.M."/>
            <person name="Angeli S."/>
            <person name="Foret S."/>
            <person name="Bucher G."/>
            <person name="Schuetz S."/>
            <person name="Maleszka R."/>
            <person name="Wimmer E.A."/>
            <person name="Beeman R.W."/>
            <person name="Lorenzen M."/>
            <person name="Tomoyasu Y."/>
            <person name="Miller S.C."/>
            <person name="Grossmann D."/>
            <person name="Bucher G."/>
        </authorList>
    </citation>
    <scope>NUCLEOTIDE SEQUENCE [LARGE SCALE GENOMIC DNA]</scope>
    <source>
        <strain evidence="4 5">Georgia GA2</strain>
    </source>
</reference>
<dbReference type="STRING" id="7070.A0A139WGM7"/>
<dbReference type="EMBL" id="KQ971345">
    <property type="protein sequence ID" value="KYB27049.1"/>
    <property type="molecule type" value="Genomic_DNA"/>
</dbReference>
<dbReference type="SUPFAM" id="SSF46938">
    <property type="entry name" value="CRAL/TRIO N-terminal domain"/>
    <property type="match status" value="4"/>
</dbReference>
<name>A0A139WGM7_TRICA</name>
<keyword evidence="5" id="KW-1185">Reference proteome</keyword>
<dbReference type="PROSITE" id="PS51468">
    <property type="entry name" value="VIT"/>
    <property type="match status" value="3"/>
</dbReference>
<dbReference type="SUPFAM" id="SSF53300">
    <property type="entry name" value="vWA-like"/>
    <property type="match status" value="4"/>
</dbReference>
<dbReference type="InterPro" id="IPR013694">
    <property type="entry name" value="VIT"/>
</dbReference>
<dbReference type="InterPro" id="IPR002035">
    <property type="entry name" value="VWF_A"/>
</dbReference>
<dbReference type="InterPro" id="IPR036465">
    <property type="entry name" value="vWFA_dom_sf"/>
</dbReference>
<dbReference type="SMART" id="SM00609">
    <property type="entry name" value="VIT"/>
    <property type="match status" value="3"/>
</dbReference>
<dbReference type="Gene3D" id="3.40.525.10">
    <property type="entry name" value="CRAL-TRIO lipid binding domain"/>
    <property type="match status" value="4"/>
</dbReference>
<dbReference type="InterPro" id="IPR001251">
    <property type="entry name" value="CRAL-TRIO_dom"/>
</dbReference>
<evidence type="ECO:0000259" key="3">
    <source>
        <dbReference type="PROSITE" id="PS51468"/>
    </source>
</evidence>
<feature type="domain" description="VWFA" evidence="2">
    <location>
        <begin position="261"/>
        <end position="478"/>
    </location>
</feature>
<feature type="domain" description="VIT" evidence="3">
    <location>
        <begin position="2645"/>
        <end position="2785"/>
    </location>
</feature>
<feature type="domain" description="CRAL-TRIO" evidence="1">
    <location>
        <begin position="3460"/>
        <end position="3560"/>
    </location>
</feature>
<feature type="domain" description="VWFA" evidence="2">
    <location>
        <begin position="2922"/>
        <end position="3124"/>
    </location>
</feature>
<feature type="domain" description="VWFA" evidence="2">
    <location>
        <begin position="2013"/>
        <end position="2230"/>
    </location>
</feature>
<feature type="domain" description="CRAL-TRIO" evidence="1">
    <location>
        <begin position="796"/>
        <end position="905"/>
    </location>
</feature>
<feature type="domain" description="VIT" evidence="3">
    <location>
        <begin position="1"/>
        <end position="124"/>
    </location>
</feature>